<dbReference type="GO" id="GO:0006508">
    <property type="term" value="P:proteolysis"/>
    <property type="evidence" value="ECO:0007669"/>
    <property type="project" value="InterPro"/>
</dbReference>
<dbReference type="InterPro" id="IPR033121">
    <property type="entry name" value="PEPTIDASE_A1"/>
</dbReference>
<dbReference type="PRINTS" id="PR00792">
    <property type="entry name" value="PEPSIN"/>
</dbReference>
<feature type="active site" evidence="2">
    <location>
        <position position="122"/>
    </location>
</feature>
<feature type="chain" id="PRO_5042034865" description="Peptidase A1 domain-containing protein" evidence="3">
    <location>
        <begin position="24"/>
        <end position="454"/>
    </location>
</feature>
<evidence type="ECO:0000256" key="2">
    <source>
        <dbReference type="PIRSR" id="PIRSR601461-1"/>
    </source>
</evidence>
<feature type="signal peptide" evidence="3">
    <location>
        <begin position="1"/>
        <end position="23"/>
    </location>
</feature>
<dbReference type="SUPFAM" id="SSF50630">
    <property type="entry name" value="Acid proteases"/>
    <property type="match status" value="1"/>
</dbReference>
<dbReference type="InterPro" id="IPR032799">
    <property type="entry name" value="TAXi_C"/>
</dbReference>
<dbReference type="Proteomes" id="UP001293593">
    <property type="component" value="Unassembled WGS sequence"/>
</dbReference>
<evidence type="ECO:0000256" key="3">
    <source>
        <dbReference type="SAM" id="SignalP"/>
    </source>
</evidence>
<dbReference type="FunFam" id="2.40.70.10:FF:000031">
    <property type="entry name" value="Aspartyl protease AED1"/>
    <property type="match status" value="1"/>
</dbReference>
<dbReference type="AlphaFoldDB" id="A0AAE1JHJ2"/>
<organism evidence="5 6">
    <name type="scientific">Acacia crassicarpa</name>
    <name type="common">northern wattle</name>
    <dbReference type="NCBI Taxonomy" id="499986"/>
    <lineage>
        <taxon>Eukaryota</taxon>
        <taxon>Viridiplantae</taxon>
        <taxon>Streptophyta</taxon>
        <taxon>Embryophyta</taxon>
        <taxon>Tracheophyta</taxon>
        <taxon>Spermatophyta</taxon>
        <taxon>Magnoliopsida</taxon>
        <taxon>eudicotyledons</taxon>
        <taxon>Gunneridae</taxon>
        <taxon>Pentapetalae</taxon>
        <taxon>rosids</taxon>
        <taxon>fabids</taxon>
        <taxon>Fabales</taxon>
        <taxon>Fabaceae</taxon>
        <taxon>Caesalpinioideae</taxon>
        <taxon>mimosoid clade</taxon>
        <taxon>Acacieae</taxon>
        <taxon>Acacia</taxon>
    </lineage>
</organism>
<dbReference type="InterPro" id="IPR033873">
    <property type="entry name" value="CND41-like"/>
</dbReference>
<keyword evidence="6" id="KW-1185">Reference proteome</keyword>
<accession>A0AAE1JHJ2</accession>
<dbReference type="PANTHER" id="PTHR13683:SF809">
    <property type="entry name" value="PEPTIDASE A1 DOMAIN-CONTAINING PROTEIN"/>
    <property type="match status" value="1"/>
</dbReference>
<sequence length="454" mass="48683">MEFFFSSLLFSAHLLLASSLVQFQDNGLTPKEASIQLELHHVQAQLNHSATSSLPFFSPQILEKDEQRVEAIRSRFSNKNLSNMKPELVSTPLKSGLSIGSGNYFVKLGVGTPPQYSSLIVDTASSLSWIQCQPCKSYCHPQVDPLFNPSLSKTYRKFPCSSSSCSSLKSSTLNDPACEIGSGACVYRSAYGDSSFSLGYLSQDVLTLTPSDTLPAFVYGCGQNNQGLFGRSSGILGLDRDKLSALAQLSAKYGYAFSYCLPTSFSASKPSKGGYLSIGSSSLAKSPFKFTPMVKNPKISSLYFIDLTAITVAGRPLGIAASSYKVPTIIDSGTVITRLPMSVYTALKEAFVKIVSKRYKPTEGISILDTCFVGSAKEIVNVPEIQMIFQGGAALPLKGHNTLIEIDVKTTCLAIAGSSGTSPIAIIGNYQQQTFDVVYDISNSKIGFAPAGCE</sequence>
<reference evidence="5" key="1">
    <citation type="submission" date="2023-10" db="EMBL/GenBank/DDBJ databases">
        <title>Chromosome-level genome of the transformable northern wattle, Acacia crassicarpa.</title>
        <authorList>
            <person name="Massaro I."/>
            <person name="Sinha N.R."/>
            <person name="Poethig S."/>
            <person name="Leichty A.R."/>
        </authorList>
    </citation>
    <scope>NUCLEOTIDE SEQUENCE</scope>
    <source>
        <strain evidence="5">Acra3RX</strain>
        <tissue evidence="5">Leaf</tissue>
    </source>
</reference>
<dbReference type="EMBL" id="JAWXYG010000005">
    <property type="protein sequence ID" value="KAK4270600.1"/>
    <property type="molecule type" value="Genomic_DNA"/>
</dbReference>
<dbReference type="Gene3D" id="2.40.70.10">
    <property type="entry name" value="Acid Proteases"/>
    <property type="match status" value="2"/>
</dbReference>
<dbReference type="GO" id="GO:0004190">
    <property type="term" value="F:aspartic-type endopeptidase activity"/>
    <property type="evidence" value="ECO:0007669"/>
    <property type="project" value="InterPro"/>
</dbReference>
<dbReference type="PROSITE" id="PS51767">
    <property type="entry name" value="PEPTIDASE_A1"/>
    <property type="match status" value="1"/>
</dbReference>
<evidence type="ECO:0000313" key="6">
    <source>
        <dbReference type="Proteomes" id="UP001293593"/>
    </source>
</evidence>
<dbReference type="CDD" id="cd05472">
    <property type="entry name" value="cnd41_like"/>
    <property type="match status" value="1"/>
</dbReference>
<dbReference type="PANTHER" id="PTHR13683">
    <property type="entry name" value="ASPARTYL PROTEASES"/>
    <property type="match status" value="1"/>
</dbReference>
<feature type="domain" description="Peptidase A1" evidence="4">
    <location>
        <begin position="104"/>
        <end position="449"/>
    </location>
</feature>
<dbReference type="FunFam" id="2.40.70.10:FF:000013">
    <property type="entry name" value="Aspartyl protease AED1"/>
    <property type="match status" value="1"/>
</dbReference>
<protein>
    <recommendedName>
        <fullName evidence="4">Peptidase A1 domain-containing protein</fullName>
    </recommendedName>
</protein>
<evidence type="ECO:0000256" key="1">
    <source>
        <dbReference type="ARBA" id="ARBA00007447"/>
    </source>
</evidence>
<comment type="caution">
    <text evidence="5">The sequence shown here is derived from an EMBL/GenBank/DDBJ whole genome shotgun (WGS) entry which is preliminary data.</text>
</comment>
<dbReference type="InterPro" id="IPR021109">
    <property type="entry name" value="Peptidase_aspartic_dom_sf"/>
</dbReference>
<dbReference type="InterPro" id="IPR001461">
    <property type="entry name" value="Aspartic_peptidase_A1"/>
</dbReference>
<gene>
    <name evidence="5" type="ORF">QN277_019386</name>
</gene>
<evidence type="ECO:0000313" key="5">
    <source>
        <dbReference type="EMBL" id="KAK4270600.1"/>
    </source>
</evidence>
<keyword evidence="3" id="KW-0732">Signal</keyword>
<evidence type="ECO:0000259" key="4">
    <source>
        <dbReference type="PROSITE" id="PS51767"/>
    </source>
</evidence>
<comment type="similarity">
    <text evidence="1">Belongs to the peptidase A1 family.</text>
</comment>
<dbReference type="InterPro" id="IPR032861">
    <property type="entry name" value="TAXi_N"/>
</dbReference>
<feature type="active site" evidence="2">
    <location>
        <position position="331"/>
    </location>
</feature>
<dbReference type="Pfam" id="PF14543">
    <property type="entry name" value="TAXi_N"/>
    <property type="match status" value="1"/>
</dbReference>
<dbReference type="Pfam" id="PF14541">
    <property type="entry name" value="TAXi_C"/>
    <property type="match status" value="1"/>
</dbReference>
<proteinExistence type="inferred from homology"/>
<name>A0AAE1JHJ2_9FABA</name>